<sequence length="237" mass="26356">DVVVVTFNHRIGILGFLSTDDESASGNWGLWDQKLALEWVRNNIAAFNGDPNLVTIFGQGSGAASVIYHMISPLSQGLFHRAIAQSGSALCEWALERSPLLFARQVAQTVGCPTSSTIDLVNCLRNTHFSALLTAQSNAKMSSDALYTSCIDETLKVYSQIPDAIAYQYLFAYKGRNSLVNVLMDNSMTLFETGVGHGDELFYLFDLKITSQRWFSRKDIQTRERVLTLWTDFAKHG</sequence>
<dbReference type="InterPro" id="IPR051093">
    <property type="entry name" value="Neuroligin/BSAL"/>
</dbReference>
<protein>
    <recommendedName>
        <fullName evidence="3">Carboxylesterase type B domain-containing protein</fullName>
    </recommendedName>
</protein>
<gene>
    <name evidence="4" type="ORF">OSB1V03_LOCUS11881</name>
</gene>
<dbReference type="EMBL" id="OC864097">
    <property type="protein sequence ID" value="CAD7631472.1"/>
    <property type="molecule type" value="Genomic_DNA"/>
</dbReference>
<proteinExistence type="inferred from homology"/>
<keyword evidence="5" id="KW-1185">Reference proteome</keyword>
<dbReference type="OrthoDB" id="19653at2759"/>
<dbReference type="Gene3D" id="3.40.50.1820">
    <property type="entry name" value="alpha/beta hydrolase"/>
    <property type="match status" value="2"/>
</dbReference>
<evidence type="ECO:0000313" key="5">
    <source>
        <dbReference type="Proteomes" id="UP000759131"/>
    </source>
</evidence>
<dbReference type="EMBL" id="CAJPIZ010009522">
    <property type="protein sequence ID" value="CAG2111902.1"/>
    <property type="molecule type" value="Genomic_DNA"/>
</dbReference>
<name>A0A7R9Q3W0_9ACAR</name>
<dbReference type="PANTHER" id="PTHR43903">
    <property type="entry name" value="NEUROLIGIN"/>
    <property type="match status" value="1"/>
</dbReference>
<feature type="non-terminal residue" evidence="4">
    <location>
        <position position="1"/>
    </location>
</feature>
<evidence type="ECO:0000256" key="1">
    <source>
        <dbReference type="ARBA" id="ARBA00005964"/>
    </source>
</evidence>
<feature type="domain" description="Carboxylesterase type B" evidence="3">
    <location>
        <begin position="140"/>
        <end position="237"/>
    </location>
</feature>
<evidence type="ECO:0000259" key="3">
    <source>
        <dbReference type="Pfam" id="PF00135"/>
    </source>
</evidence>
<accession>A0A7R9Q3W0</accession>
<dbReference type="InterPro" id="IPR029058">
    <property type="entry name" value="AB_hydrolase_fold"/>
</dbReference>
<keyword evidence="2" id="KW-0325">Glycoprotein</keyword>
<dbReference type="Proteomes" id="UP000759131">
    <property type="component" value="Unassembled WGS sequence"/>
</dbReference>
<comment type="similarity">
    <text evidence="1">Belongs to the type-B carboxylesterase/lipase family.</text>
</comment>
<reference evidence="4" key="1">
    <citation type="submission" date="2020-11" db="EMBL/GenBank/DDBJ databases">
        <authorList>
            <person name="Tran Van P."/>
        </authorList>
    </citation>
    <scope>NUCLEOTIDE SEQUENCE</scope>
</reference>
<dbReference type="InterPro" id="IPR002018">
    <property type="entry name" value="CarbesteraseB"/>
</dbReference>
<dbReference type="AlphaFoldDB" id="A0A7R9Q3W0"/>
<evidence type="ECO:0000256" key="2">
    <source>
        <dbReference type="ARBA" id="ARBA00023180"/>
    </source>
</evidence>
<organism evidence="4">
    <name type="scientific">Medioppia subpectinata</name>
    <dbReference type="NCBI Taxonomy" id="1979941"/>
    <lineage>
        <taxon>Eukaryota</taxon>
        <taxon>Metazoa</taxon>
        <taxon>Ecdysozoa</taxon>
        <taxon>Arthropoda</taxon>
        <taxon>Chelicerata</taxon>
        <taxon>Arachnida</taxon>
        <taxon>Acari</taxon>
        <taxon>Acariformes</taxon>
        <taxon>Sarcoptiformes</taxon>
        <taxon>Oribatida</taxon>
        <taxon>Brachypylina</taxon>
        <taxon>Oppioidea</taxon>
        <taxon>Oppiidae</taxon>
        <taxon>Medioppia</taxon>
    </lineage>
</organism>
<feature type="domain" description="Carboxylesterase type B" evidence="3">
    <location>
        <begin position="1"/>
        <end position="138"/>
    </location>
</feature>
<dbReference type="Pfam" id="PF00135">
    <property type="entry name" value="COesterase"/>
    <property type="match status" value="2"/>
</dbReference>
<dbReference type="SUPFAM" id="SSF53474">
    <property type="entry name" value="alpha/beta-Hydrolases"/>
    <property type="match status" value="1"/>
</dbReference>
<evidence type="ECO:0000313" key="4">
    <source>
        <dbReference type="EMBL" id="CAD7631472.1"/>
    </source>
</evidence>